<organism evidence="1 2">
    <name type="scientific">Aquimarina rubra</name>
    <dbReference type="NCBI Taxonomy" id="1920033"/>
    <lineage>
        <taxon>Bacteria</taxon>
        <taxon>Pseudomonadati</taxon>
        <taxon>Bacteroidota</taxon>
        <taxon>Flavobacteriia</taxon>
        <taxon>Flavobacteriales</taxon>
        <taxon>Flavobacteriaceae</taxon>
        <taxon>Aquimarina</taxon>
    </lineage>
</organism>
<dbReference type="EMBL" id="JBHULE010000037">
    <property type="protein sequence ID" value="MFD2565715.1"/>
    <property type="molecule type" value="Genomic_DNA"/>
</dbReference>
<reference evidence="2" key="1">
    <citation type="journal article" date="2019" name="Int. J. Syst. Evol. Microbiol.">
        <title>The Global Catalogue of Microorganisms (GCM) 10K type strain sequencing project: providing services to taxonomists for standard genome sequencing and annotation.</title>
        <authorList>
            <consortium name="The Broad Institute Genomics Platform"/>
            <consortium name="The Broad Institute Genome Sequencing Center for Infectious Disease"/>
            <person name="Wu L."/>
            <person name="Ma J."/>
        </authorList>
    </citation>
    <scope>NUCLEOTIDE SEQUENCE [LARGE SCALE GENOMIC DNA]</scope>
    <source>
        <strain evidence="2">KCTC 52274</strain>
    </source>
</reference>
<sequence>MNSTDIIKITFILALFITFSSCNGEPKQQCNIPENITYNEQVASLIEVHCFKCHAPDVYKEKASRNKIFDYQSLKKMGESGQLIGSITHAQGFIPMPYRKGVKIDSCAIEVIKKWVELGMQE</sequence>
<evidence type="ECO:0000313" key="1">
    <source>
        <dbReference type="EMBL" id="MFD2565715.1"/>
    </source>
</evidence>
<gene>
    <name evidence="1" type="ORF">ACFSR1_23770</name>
</gene>
<proteinExistence type="predicted"/>
<name>A0ABW5LLN0_9FLAO</name>
<keyword evidence="2" id="KW-1185">Reference proteome</keyword>
<protein>
    <recommendedName>
        <fullName evidence="3">Cytochrome C Planctomycete-type domain-containing protein</fullName>
    </recommendedName>
</protein>
<evidence type="ECO:0000313" key="2">
    <source>
        <dbReference type="Proteomes" id="UP001597319"/>
    </source>
</evidence>
<accession>A0ABW5LLN0</accession>
<dbReference type="RefSeq" id="WP_378295533.1">
    <property type="nucleotide sequence ID" value="NZ_JBHULE010000037.1"/>
</dbReference>
<comment type="caution">
    <text evidence="1">The sequence shown here is derived from an EMBL/GenBank/DDBJ whole genome shotgun (WGS) entry which is preliminary data.</text>
</comment>
<evidence type="ECO:0008006" key="3">
    <source>
        <dbReference type="Google" id="ProtNLM"/>
    </source>
</evidence>
<dbReference type="Proteomes" id="UP001597319">
    <property type="component" value="Unassembled WGS sequence"/>
</dbReference>